<dbReference type="Pfam" id="PF05577">
    <property type="entry name" value="Peptidase_S28"/>
    <property type="match status" value="1"/>
</dbReference>
<dbReference type="PANTHER" id="PTHR11010:SF117">
    <property type="entry name" value="SERINE PROTEASE 16"/>
    <property type="match status" value="1"/>
</dbReference>
<accession>A0A0C3DYY9</accession>
<keyword evidence="4" id="KW-0378">Hydrolase</keyword>
<dbReference type="InterPro" id="IPR029058">
    <property type="entry name" value="AB_hydrolase_fold"/>
</dbReference>
<sequence>MVNKLGAWCALLSLATAAFAATPFTGIERKVRRNTISKGMFSKRDTDPTLLYPAYNLSVPIDHFHNESKYEPHTDGTFNLRYWFDATYYKPGGPVIVLQSGETDATGRLIFLQKGILHELAEATSGLGVVLEHRYYGTSMPTPDLSTPNLRFLTTEQALADEAYFAQHVVFEGLEHLDLTAPNVPYIGYGGSYAGGFNAFLRKLYPDVFWGTIASSGVIEAIWDYWNYFEPIRVYADQECVSNTQKITHMVDNILIGLNNSKTTASLKSVFGLPNVTYDDDFATVVGYGIDSWQGKVWDPAENDPSFDEFCGNITAKSLLYPEISSRKAAVQTLLKEGGYGSEISVLTTPLLNWIGWLGVYTVNSCQDQDSCYGTHDPASYVQDDITQTWRSWPYQYCTEWGYLQTGSGAPKDQLPLISRTNTLEYESIICVDAFNITTPPDTDAINKWGGFDISYPRLAFIDGEQDPWRPATAHASPFNTTAHNRTNTASQPFMLISGAVHHWDEYGLFPNETVNVPPNFLPPLPVRDTQSQEIQFVLEWMLEWSEYKLAHKQEI</sequence>
<reference evidence="7 8" key="1">
    <citation type="submission" date="2014-04" db="EMBL/GenBank/DDBJ databases">
        <authorList>
            <consortium name="DOE Joint Genome Institute"/>
            <person name="Kuo A."/>
            <person name="Martino E."/>
            <person name="Perotto S."/>
            <person name="Kohler A."/>
            <person name="Nagy L.G."/>
            <person name="Floudas D."/>
            <person name="Copeland A."/>
            <person name="Barry K.W."/>
            <person name="Cichocki N."/>
            <person name="Veneault-Fourrey C."/>
            <person name="LaButti K."/>
            <person name="Lindquist E.A."/>
            <person name="Lipzen A."/>
            <person name="Lundell T."/>
            <person name="Morin E."/>
            <person name="Murat C."/>
            <person name="Sun H."/>
            <person name="Tunlid A."/>
            <person name="Henrissat B."/>
            <person name="Grigoriev I.V."/>
            <person name="Hibbett D.S."/>
            <person name="Martin F."/>
            <person name="Nordberg H.P."/>
            <person name="Cantor M.N."/>
            <person name="Hua S.X."/>
        </authorList>
    </citation>
    <scope>NUCLEOTIDE SEQUENCE [LARGE SCALE GENOMIC DNA]</scope>
    <source>
        <strain evidence="7 8">Zn</strain>
    </source>
</reference>
<feature type="chain" id="PRO_5002176914" description="Serine carboxypeptidase S28" evidence="6">
    <location>
        <begin position="21"/>
        <end position="556"/>
    </location>
</feature>
<keyword evidence="5" id="KW-0325">Glycoprotein</keyword>
<protein>
    <recommendedName>
        <fullName evidence="9">Serine carboxypeptidase S28</fullName>
    </recommendedName>
</protein>
<keyword evidence="3 6" id="KW-0732">Signal</keyword>
<dbReference type="FunFam" id="3.40.50.1820:FF:000251">
    <property type="entry name" value="Extracelular serine carboxypeptidase, putative"/>
    <property type="match status" value="1"/>
</dbReference>
<evidence type="ECO:0008006" key="9">
    <source>
        <dbReference type="Google" id="ProtNLM"/>
    </source>
</evidence>
<dbReference type="GO" id="GO:0070008">
    <property type="term" value="F:serine-type exopeptidase activity"/>
    <property type="evidence" value="ECO:0007669"/>
    <property type="project" value="InterPro"/>
</dbReference>
<gene>
    <name evidence="7" type="ORF">OIDMADRAFT_174293</name>
</gene>
<dbReference type="InterPro" id="IPR008758">
    <property type="entry name" value="Peptidase_S28"/>
</dbReference>
<evidence type="ECO:0000313" key="7">
    <source>
        <dbReference type="EMBL" id="KIN07303.1"/>
    </source>
</evidence>
<evidence type="ECO:0000256" key="5">
    <source>
        <dbReference type="ARBA" id="ARBA00023180"/>
    </source>
</evidence>
<name>A0A0C3DYY9_OIDMZ</name>
<comment type="similarity">
    <text evidence="1">Belongs to the peptidase S28 family.</text>
</comment>
<dbReference type="GO" id="GO:0006508">
    <property type="term" value="P:proteolysis"/>
    <property type="evidence" value="ECO:0007669"/>
    <property type="project" value="UniProtKB-KW"/>
</dbReference>
<evidence type="ECO:0000256" key="3">
    <source>
        <dbReference type="ARBA" id="ARBA00022729"/>
    </source>
</evidence>
<keyword evidence="8" id="KW-1185">Reference proteome</keyword>
<evidence type="ECO:0000256" key="6">
    <source>
        <dbReference type="SAM" id="SignalP"/>
    </source>
</evidence>
<feature type="signal peptide" evidence="6">
    <location>
        <begin position="1"/>
        <end position="20"/>
    </location>
</feature>
<dbReference type="OrthoDB" id="1735038at2759"/>
<reference evidence="8" key="2">
    <citation type="submission" date="2015-01" db="EMBL/GenBank/DDBJ databases">
        <title>Evolutionary Origins and Diversification of the Mycorrhizal Mutualists.</title>
        <authorList>
            <consortium name="DOE Joint Genome Institute"/>
            <consortium name="Mycorrhizal Genomics Consortium"/>
            <person name="Kohler A."/>
            <person name="Kuo A."/>
            <person name="Nagy L.G."/>
            <person name="Floudas D."/>
            <person name="Copeland A."/>
            <person name="Barry K.W."/>
            <person name="Cichocki N."/>
            <person name="Veneault-Fourrey C."/>
            <person name="LaButti K."/>
            <person name="Lindquist E.A."/>
            <person name="Lipzen A."/>
            <person name="Lundell T."/>
            <person name="Morin E."/>
            <person name="Murat C."/>
            <person name="Riley R."/>
            <person name="Ohm R."/>
            <person name="Sun H."/>
            <person name="Tunlid A."/>
            <person name="Henrissat B."/>
            <person name="Grigoriev I.V."/>
            <person name="Hibbett D.S."/>
            <person name="Martin F."/>
        </authorList>
    </citation>
    <scope>NUCLEOTIDE SEQUENCE [LARGE SCALE GENOMIC DNA]</scope>
    <source>
        <strain evidence="8">Zn</strain>
    </source>
</reference>
<dbReference type="SUPFAM" id="SSF53474">
    <property type="entry name" value="alpha/beta-Hydrolases"/>
    <property type="match status" value="1"/>
</dbReference>
<dbReference type="HOGENOM" id="CLU_023630_0_0_1"/>
<dbReference type="GO" id="GO:0008239">
    <property type="term" value="F:dipeptidyl-peptidase activity"/>
    <property type="evidence" value="ECO:0007669"/>
    <property type="project" value="TreeGrafter"/>
</dbReference>
<evidence type="ECO:0000313" key="8">
    <source>
        <dbReference type="Proteomes" id="UP000054321"/>
    </source>
</evidence>
<proteinExistence type="inferred from homology"/>
<evidence type="ECO:0000256" key="4">
    <source>
        <dbReference type="ARBA" id="ARBA00022801"/>
    </source>
</evidence>
<dbReference type="AlphaFoldDB" id="A0A0C3DYY9"/>
<evidence type="ECO:0000256" key="1">
    <source>
        <dbReference type="ARBA" id="ARBA00011079"/>
    </source>
</evidence>
<keyword evidence="2" id="KW-0645">Protease</keyword>
<dbReference type="Proteomes" id="UP000054321">
    <property type="component" value="Unassembled WGS sequence"/>
</dbReference>
<evidence type="ECO:0000256" key="2">
    <source>
        <dbReference type="ARBA" id="ARBA00022670"/>
    </source>
</evidence>
<organism evidence="7 8">
    <name type="scientific">Oidiodendron maius (strain Zn)</name>
    <dbReference type="NCBI Taxonomy" id="913774"/>
    <lineage>
        <taxon>Eukaryota</taxon>
        <taxon>Fungi</taxon>
        <taxon>Dikarya</taxon>
        <taxon>Ascomycota</taxon>
        <taxon>Pezizomycotina</taxon>
        <taxon>Leotiomycetes</taxon>
        <taxon>Leotiomycetes incertae sedis</taxon>
        <taxon>Myxotrichaceae</taxon>
        <taxon>Oidiodendron</taxon>
    </lineage>
</organism>
<dbReference type="PANTHER" id="PTHR11010">
    <property type="entry name" value="PROTEASE S28 PRO-X CARBOXYPEPTIDASE-RELATED"/>
    <property type="match status" value="1"/>
</dbReference>
<dbReference type="Gene3D" id="3.40.50.1820">
    <property type="entry name" value="alpha/beta hydrolase"/>
    <property type="match status" value="2"/>
</dbReference>
<dbReference type="InParanoid" id="A0A0C3DYY9"/>
<dbReference type="EMBL" id="KN832870">
    <property type="protein sequence ID" value="KIN07303.1"/>
    <property type="molecule type" value="Genomic_DNA"/>
</dbReference>